<sequence>MEVCDGGWDGDRLREVDEVEAEVVDAV</sequence>
<proteinExistence type="predicted"/>
<name>A0A392UTJ8_9FABA</name>
<organism evidence="1 2">
    <name type="scientific">Trifolium medium</name>
    <dbReference type="NCBI Taxonomy" id="97028"/>
    <lineage>
        <taxon>Eukaryota</taxon>
        <taxon>Viridiplantae</taxon>
        <taxon>Streptophyta</taxon>
        <taxon>Embryophyta</taxon>
        <taxon>Tracheophyta</taxon>
        <taxon>Spermatophyta</taxon>
        <taxon>Magnoliopsida</taxon>
        <taxon>eudicotyledons</taxon>
        <taxon>Gunneridae</taxon>
        <taxon>Pentapetalae</taxon>
        <taxon>rosids</taxon>
        <taxon>fabids</taxon>
        <taxon>Fabales</taxon>
        <taxon>Fabaceae</taxon>
        <taxon>Papilionoideae</taxon>
        <taxon>50 kb inversion clade</taxon>
        <taxon>NPAAA clade</taxon>
        <taxon>Hologalegina</taxon>
        <taxon>IRL clade</taxon>
        <taxon>Trifolieae</taxon>
        <taxon>Trifolium</taxon>
    </lineage>
</organism>
<evidence type="ECO:0000313" key="2">
    <source>
        <dbReference type="Proteomes" id="UP000265520"/>
    </source>
</evidence>
<reference evidence="1 2" key="1">
    <citation type="journal article" date="2018" name="Front. Plant Sci.">
        <title>Red Clover (Trifolium pratense) and Zigzag Clover (T. medium) - A Picture of Genomic Similarities and Differences.</title>
        <authorList>
            <person name="Dluhosova J."/>
            <person name="Istvanek J."/>
            <person name="Nedelnik J."/>
            <person name="Repkova J."/>
        </authorList>
    </citation>
    <scope>NUCLEOTIDE SEQUENCE [LARGE SCALE GENOMIC DNA]</scope>
    <source>
        <strain evidence="2">cv. 10/8</strain>
        <tissue evidence="1">Leaf</tissue>
    </source>
</reference>
<comment type="caution">
    <text evidence="1">The sequence shown here is derived from an EMBL/GenBank/DDBJ whole genome shotgun (WGS) entry which is preliminary data.</text>
</comment>
<evidence type="ECO:0000313" key="1">
    <source>
        <dbReference type="EMBL" id="MCI75660.1"/>
    </source>
</evidence>
<dbReference type="Proteomes" id="UP000265520">
    <property type="component" value="Unassembled WGS sequence"/>
</dbReference>
<feature type="non-terminal residue" evidence="1">
    <location>
        <position position="27"/>
    </location>
</feature>
<keyword evidence="2" id="KW-1185">Reference proteome</keyword>
<dbReference type="AlphaFoldDB" id="A0A392UTJ8"/>
<protein>
    <submittedName>
        <fullName evidence="1">Uncharacterized protein</fullName>
    </submittedName>
</protein>
<dbReference type="EMBL" id="LXQA010888190">
    <property type="protein sequence ID" value="MCI75660.1"/>
    <property type="molecule type" value="Genomic_DNA"/>
</dbReference>
<accession>A0A392UTJ8</accession>